<keyword evidence="1" id="KW-0472">Membrane</keyword>
<evidence type="ECO:0000256" key="1">
    <source>
        <dbReference type="SAM" id="Phobius"/>
    </source>
</evidence>
<dbReference type="Proteomes" id="UP001560573">
    <property type="component" value="Unassembled WGS sequence"/>
</dbReference>
<name>A0ABV3ZG88_9BACT</name>
<sequence length="142" mass="16353">MKFDFTETVRQKTNQELMEIFIHPKDYNPDLVALAELELTKRNINLDKSKQVRQTISHVELRQLEKGKKGSPLFIFFCFILALAGGLLGIYAGYVYSQSKIRTDDNKEYFAYDEETRRLGRLMMLLGGGVIIVLLLKQSFAV</sequence>
<feature type="transmembrane region" description="Helical" evidence="1">
    <location>
        <begin position="73"/>
        <end position="96"/>
    </location>
</feature>
<keyword evidence="1" id="KW-1133">Transmembrane helix</keyword>
<gene>
    <name evidence="2" type="ORF">QTN47_13590</name>
</gene>
<proteinExistence type="predicted"/>
<comment type="caution">
    <text evidence="2">The sequence shown here is derived from an EMBL/GenBank/DDBJ whole genome shotgun (WGS) entry which is preliminary data.</text>
</comment>
<accession>A0ABV3ZG88</accession>
<organism evidence="2 3">
    <name type="scientific">Danxiaibacter flavus</name>
    <dbReference type="NCBI Taxonomy" id="3049108"/>
    <lineage>
        <taxon>Bacteria</taxon>
        <taxon>Pseudomonadati</taxon>
        <taxon>Bacteroidota</taxon>
        <taxon>Chitinophagia</taxon>
        <taxon>Chitinophagales</taxon>
        <taxon>Chitinophagaceae</taxon>
        <taxon>Danxiaibacter</taxon>
    </lineage>
</organism>
<evidence type="ECO:0000313" key="3">
    <source>
        <dbReference type="Proteomes" id="UP001560573"/>
    </source>
</evidence>
<reference evidence="2 3" key="1">
    <citation type="submission" date="2023-07" db="EMBL/GenBank/DDBJ databases">
        <authorList>
            <person name="Lian W.-H."/>
        </authorList>
    </citation>
    <scope>NUCLEOTIDE SEQUENCE [LARGE SCALE GENOMIC DNA]</scope>
    <source>
        <strain evidence="2 3">SYSU DXS3180</strain>
    </source>
</reference>
<evidence type="ECO:0000313" key="2">
    <source>
        <dbReference type="EMBL" id="MEX6688540.1"/>
    </source>
</evidence>
<dbReference type="EMBL" id="JAULBC010000004">
    <property type="protein sequence ID" value="MEX6688540.1"/>
    <property type="molecule type" value="Genomic_DNA"/>
</dbReference>
<keyword evidence="1" id="KW-0812">Transmembrane</keyword>
<dbReference type="RefSeq" id="WP_369329949.1">
    <property type="nucleotide sequence ID" value="NZ_JAULBC010000004.1"/>
</dbReference>
<keyword evidence="3" id="KW-1185">Reference proteome</keyword>
<protein>
    <submittedName>
        <fullName evidence="2">Uncharacterized protein</fullName>
    </submittedName>
</protein>
<feature type="transmembrane region" description="Helical" evidence="1">
    <location>
        <begin position="119"/>
        <end position="136"/>
    </location>
</feature>